<evidence type="ECO:0000313" key="3">
    <source>
        <dbReference type="Proteomes" id="UP000313359"/>
    </source>
</evidence>
<sequence length="139" mass="15902">MTLQKESDSNPVCRGFYQAEEDIPFPHRQTVKAQAAAKAKATATEKKGAAKARGPRKVKPPKRFFNPAEDKINEEEHERLTHLFTRHTSTVDIEDEDNVEGICYIMEGIKIKQEPVTEVGEKPLKTLTLEKSKEVWFHR</sequence>
<proteinExistence type="predicted"/>
<dbReference type="EMBL" id="ML122361">
    <property type="protein sequence ID" value="RPD52449.1"/>
    <property type="molecule type" value="Genomic_DNA"/>
</dbReference>
<evidence type="ECO:0000256" key="1">
    <source>
        <dbReference type="SAM" id="MobiDB-lite"/>
    </source>
</evidence>
<organism evidence="2 3">
    <name type="scientific">Lentinus tigrinus ALCF2SS1-6</name>
    <dbReference type="NCBI Taxonomy" id="1328759"/>
    <lineage>
        <taxon>Eukaryota</taxon>
        <taxon>Fungi</taxon>
        <taxon>Dikarya</taxon>
        <taxon>Basidiomycota</taxon>
        <taxon>Agaricomycotina</taxon>
        <taxon>Agaricomycetes</taxon>
        <taxon>Polyporales</taxon>
        <taxon>Polyporaceae</taxon>
        <taxon>Lentinus</taxon>
    </lineage>
</organism>
<reference evidence="2" key="1">
    <citation type="journal article" date="2018" name="Genome Biol. Evol.">
        <title>Genomics and development of Lentinus tigrinus, a white-rot wood-decaying mushroom with dimorphic fruiting bodies.</title>
        <authorList>
            <person name="Wu B."/>
            <person name="Xu Z."/>
            <person name="Knudson A."/>
            <person name="Carlson A."/>
            <person name="Chen N."/>
            <person name="Kovaka S."/>
            <person name="LaButti K."/>
            <person name="Lipzen A."/>
            <person name="Pennachio C."/>
            <person name="Riley R."/>
            <person name="Schakwitz W."/>
            <person name="Umezawa K."/>
            <person name="Ohm R.A."/>
            <person name="Grigoriev I.V."/>
            <person name="Nagy L.G."/>
            <person name="Gibbons J."/>
            <person name="Hibbett D."/>
        </authorList>
    </citation>
    <scope>NUCLEOTIDE SEQUENCE [LARGE SCALE GENOMIC DNA]</scope>
    <source>
        <strain evidence="2">ALCF2SS1-6</strain>
    </source>
</reference>
<gene>
    <name evidence="2" type="ORF">L227DRAFT_617809</name>
</gene>
<feature type="compositionally biased region" description="Low complexity" evidence="1">
    <location>
        <begin position="32"/>
        <end position="42"/>
    </location>
</feature>
<dbReference type="AlphaFoldDB" id="A0A5C2RNG1"/>
<evidence type="ECO:0000313" key="2">
    <source>
        <dbReference type="EMBL" id="RPD52449.1"/>
    </source>
</evidence>
<accession>A0A5C2RNG1</accession>
<name>A0A5C2RNG1_9APHY</name>
<keyword evidence="3" id="KW-1185">Reference proteome</keyword>
<dbReference type="Proteomes" id="UP000313359">
    <property type="component" value="Unassembled WGS sequence"/>
</dbReference>
<protein>
    <submittedName>
        <fullName evidence="2">Uncharacterized protein</fullName>
    </submittedName>
</protein>
<feature type="region of interest" description="Disordered" evidence="1">
    <location>
        <begin position="31"/>
        <end position="65"/>
    </location>
</feature>
<feature type="compositionally biased region" description="Basic residues" evidence="1">
    <location>
        <begin position="49"/>
        <end position="62"/>
    </location>
</feature>